<dbReference type="GO" id="GO:0004375">
    <property type="term" value="F:glycine dehydrogenase (decarboxylating) activity"/>
    <property type="evidence" value="ECO:0007669"/>
    <property type="project" value="UniProtKB-EC"/>
</dbReference>
<dbReference type="GO" id="GO:0005960">
    <property type="term" value="C:glycine cleavage complex"/>
    <property type="evidence" value="ECO:0007669"/>
    <property type="project" value="TreeGrafter"/>
</dbReference>
<evidence type="ECO:0000256" key="2">
    <source>
        <dbReference type="ARBA" id="ARBA00023002"/>
    </source>
</evidence>
<proteinExistence type="predicted"/>
<dbReference type="PANTHER" id="PTHR11773:SF1">
    <property type="entry name" value="GLYCINE DEHYDROGENASE (DECARBOXYLATING), MITOCHONDRIAL"/>
    <property type="match status" value="1"/>
</dbReference>
<evidence type="ECO:0000256" key="4">
    <source>
        <dbReference type="SAM" id="MobiDB-lite"/>
    </source>
</evidence>
<dbReference type="GO" id="GO:0016594">
    <property type="term" value="F:glycine binding"/>
    <property type="evidence" value="ECO:0007669"/>
    <property type="project" value="TreeGrafter"/>
</dbReference>
<dbReference type="InterPro" id="IPR015424">
    <property type="entry name" value="PyrdxlP-dep_Trfase"/>
</dbReference>
<dbReference type="AlphaFoldDB" id="A0AAD4BFG3"/>
<dbReference type="SUPFAM" id="SSF53383">
    <property type="entry name" value="PLP-dependent transferases"/>
    <property type="match status" value="1"/>
</dbReference>
<reference evidence="6" key="2">
    <citation type="journal article" date="2020" name="Nat. Commun.">
        <title>Large-scale genome sequencing of mycorrhizal fungi provides insights into the early evolution of symbiotic traits.</title>
        <authorList>
            <person name="Miyauchi S."/>
            <person name="Kiss E."/>
            <person name="Kuo A."/>
            <person name="Drula E."/>
            <person name="Kohler A."/>
            <person name="Sanchez-Garcia M."/>
            <person name="Morin E."/>
            <person name="Andreopoulos B."/>
            <person name="Barry K.W."/>
            <person name="Bonito G."/>
            <person name="Buee M."/>
            <person name="Carver A."/>
            <person name="Chen C."/>
            <person name="Cichocki N."/>
            <person name="Clum A."/>
            <person name="Culley D."/>
            <person name="Crous P.W."/>
            <person name="Fauchery L."/>
            <person name="Girlanda M."/>
            <person name="Hayes R.D."/>
            <person name="Keri Z."/>
            <person name="LaButti K."/>
            <person name="Lipzen A."/>
            <person name="Lombard V."/>
            <person name="Magnuson J."/>
            <person name="Maillard F."/>
            <person name="Murat C."/>
            <person name="Nolan M."/>
            <person name="Ohm R.A."/>
            <person name="Pangilinan J."/>
            <person name="Pereira M.F."/>
            <person name="Perotto S."/>
            <person name="Peter M."/>
            <person name="Pfister S."/>
            <person name="Riley R."/>
            <person name="Sitrit Y."/>
            <person name="Stielow J.B."/>
            <person name="Szollosi G."/>
            <person name="Zifcakova L."/>
            <person name="Stursova M."/>
            <person name="Spatafora J.W."/>
            <person name="Tedersoo L."/>
            <person name="Vaario L.M."/>
            <person name="Yamada A."/>
            <person name="Yan M."/>
            <person name="Wang P."/>
            <person name="Xu J."/>
            <person name="Bruns T."/>
            <person name="Baldrian P."/>
            <person name="Vilgalys R."/>
            <person name="Dunand C."/>
            <person name="Henrissat B."/>
            <person name="Grigoriev I.V."/>
            <person name="Hibbett D."/>
            <person name="Nagy L.G."/>
            <person name="Martin F.M."/>
        </authorList>
    </citation>
    <scope>NUCLEOTIDE SEQUENCE</scope>
    <source>
        <strain evidence="6">BED1</strain>
    </source>
</reference>
<dbReference type="Proteomes" id="UP001194468">
    <property type="component" value="Unassembled WGS sequence"/>
</dbReference>
<feature type="compositionally biased region" description="Low complexity" evidence="4">
    <location>
        <begin position="18"/>
        <end position="30"/>
    </location>
</feature>
<sequence length="491" mass="52088">MAALRSAPALRLARLAALPRRAPRCPATAKAPPPPPPPFDSLDTFTDRHVGPDDHEASFMLSKPASWPPPSPQQSASPPPPSATSPCPPSELHARAKALGSQNRKFKSCIGMGHHNAAVPPVILRSAMENPAWYTPYTPYQPEVAQGRLESLVNYQTMIASLTGMDVANASLLDETTAAAEGMAMSYAHSGQKRKSFFVDSAVLPQTIAALRTRAKGSGIRPLVGDSRAALEDPELRADLADQVHASGALVVCATDLLALTLLTPPGEWGADVVLENSARFGVPAGYGGPHGAFFAVTDRLKRKMPGRLIGRSKDTVGSPAYRLALQTREQHIRREKATSNICTSQALLANMAAMYAVYHSPVGLTRIAEKIHLFAQLLHAGVGRVGFRVVNDAYFDTLTIDVSPVCKNAEAVHAAAALKSINLRRIDSTRVGVTFDESVGYEGLETLVSVFSTTASGPTEVLASIPEPIAAALPSSLVRTSGFRVSNSCG</sequence>
<feature type="compositionally biased region" description="Pro residues" evidence="4">
    <location>
        <begin position="66"/>
        <end position="89"/>
    </location>
</feature>
<evidence type="ECO:0000313" key="6">
    <source>
        <dbReference type="EMBL" id="KAF8426133.1"/>
    </source>
</evidence>
<comment type="catalytic activity">
    <reaction evidence="3">
        <text>N(6)-[(R)-lipoyl]-L-lysyl-[glycine-cleavage complex H protein] + glycine + H(+) = N(6)-[(R)-S(8)-aminomethyldihydrolipoyl]-L-lysyl-[glycine-cleavage complex H protein] + CO2</text>
        <dbReference type="Rhea" id="RHEA:24304"/>
        <dbReference type="Rhea" id="RHEA-COMP:10494"/>
        <dbReference type="Rhea" id="RHEA-COMP:10495"/>
        <dbReference type="ChEBI" id="CHEBI:15378"/>
        <dbReference type="ChEBI" id="CHEBI:16526"/>
        <dbReference type="ChEBI" id="CHEBI:57305"/>
        <dbReference type="ChEBI" id="CHEBI:83099"/>
        <dbReference type="ChEBI" id="CHEBI:83143"/>
        <dbReference type="EC" id="1.4.4.2"/>
    </reaction>
</comment>
<dbReference type="PANTHER" id="PTHR11773">
    <property type="entry name" value="GLYCINE DEHYDROGENASE, DECARBOXYLATING"/>
    <property type="match status" value="1"/>
</dbReference>
<dbReference type="InterPro" id="IPR049315">
    <property type="entry name" value="GDC-P_N"/>
</dbReference>
<dbReference type="InterPro" id="IPR015421">
    <property type="entry name" value="PyrdxlP-dep_Trfase_major"/>
</dbReference>
<feature type="region of interest" description="Disordered" evidence="4">
    <location>
        <begin position="18"/>
        <end position="91"/>
    </location>
</feature>
<dbReference type="EMBL" id="WHUW01000089">
    <property type="protein sequence ID" value="KAF8426133.1"/>
    <property type="molecule type" value="Genomic_DNA"/>
</dbReference>
<evidence type="ECO:0000313" key="7">
    <source>
        <dbReference type="Proteomes" id="UP001194468"/>
    </source>
</evidence>
<accession>A0AAD4BFG3</accession>
<dbReference type="GO" id="GO:0030170">
    <property type="term" value="F:pyridoxal phosphate binding"/>
    <property type="evidence" value="ECO:0007669"/>
    <property type="project" value="TreeGrafter"/>
</dbReference>
<dbReference type="GO" id="GO:0019464">
    <property type="term" value="P:glycine decarboxylation via glycine cleavage system"/>
    <property type="evidence" value="ECO:0007669"/>
    <property type="project" value="TreeGrafter"/>
</dbReference>
<evidence type="ECO:0000256" key="1">
    <source>
        <dbReference type="ARBA" id="ARBA00012134"/>
    </source>
</evidence>
<feature type="compositionally biased region" description="Basic and acidic residues" evidence="4">
    <location>
        <begin position="45"/>
        <end position="57"/>
    </location>
</feature>
<dbReference type="GO" id="GO:0005739">
    <property type="term" value="C:mitochondrion"/>
    <property type="evidence" value="ECO:0007669"/>
    <property type="project" value="TreeGrafter"/>
</dbReference>
<protein>
    <recommendedName>
        <fullName evidence="1">glycine dehydrogenase (aminomethyl-transferring)</fullName>
        <ecNumber evidence="1">1.4.4.2</ecNumber>
    </recommendedName>
</protein>
<name>A0AAD4BFG3_BOLED</name>
<dbReference type="Gene3D" id="3.40.640.10">
    <property type="entry name" value="Type I PLP-dependent aspartate aminotransferase-like (Major domain)"/>
    <property type="match status" value="2"/>
</dbReference>
<evidence type="ECO:0000259" key="5">
    <source>
        <dbReference type="Pfam" id="PF02347"/>
    </source>
</evidence>
<dbReference type="Gene3D" id="3.90.1150.10">
    <property type="entry name" value="Aspartate Aminotransferase, domain 1"/>
    <property type="match status" value="1"/>
</dbReference>
<evidence type="ECO:0000256" key="3">
    <source>
        <dbReference type="ARBA" id="ARBA00049026"/>
    </source>
</evidence>
<dbReference type="InterPro" id="IPR015422">
    <property type="entry name" value="PyrdxlP-dep_Trfase_small"/>
</dbReference>
<keyword evidence="2" id="KW-0560">Oxidoreductase</keyword>
<organism evidence="6 7">
    <name type="scientific">Boletus edulis BED1</name>
    <dbReference type="NCBI Taxonomy" id="1328754"/>
    <lineage>
        <taxon>Eukaryota</taxon>
        <taxon>Fungi</taxon>
        <taxon>Dikarya</taxon>
        <taxon>Basidiomycota</taxon>
        <taxon>Agaricomycotina</taxon>
        <taxon>Agaricomycetes</taxon>
        <taxon>Agaricomycetidae</taxon>
        <taxon>Boletales</taxon>
        <taxon>Boletineae</taxon>
        <taxon>Boletaceae</taxon>
        <taxon>Boletoideae</taxon>
        <taxon>Boletus</taxon>
    </lineage>
</organism>
<keyword evidence="7" id="KW-1185">Reference proteome</keyword>
<gene>
    <name evidence="6" type="ORF">L210DRAFT_975058</name>
</gene>
<comment type="caution">
    <text evidence="6">The sequence shown here is derived from an EMBL/GenBank/DDBJ whole genome shotgun (WGS) entry which is preliminary data.</text>
</comment>
<feature type="domain" description="Glycine cleavage system P-protein N-terminal" evidence="5">
    <location>
        <begin position="83"/>
        <end position="452"/>
    </location>
</feature>
<dbReference type="InterPro" id="IPR020581">
    <property type="entry name" value="GDC_P"/>
</dbReference>
<dbReference type="EC" id="1.4.4.2" evidence="1"/>
<dbReference type="Pfam" id="PF02347">
    <property type="entry name" value="GDC-P"/>
    <property type="match status" value="1"/>
</dbReference>
<reference evidence="6" key="1">
    <citation type="submission" date="2019-10" db="EMBL/GenBank/DDBJ databases">
        <authorList>
            <consortium name="DOE Joint Genome Institute"/>
            <person name="Kuo A."/>
            <person name="Miyauchi S."/>
            <person name="Kiss E."/>
            <person name="Drula E."/>
            <person name="Kohler A."/>
            <person name="Sanchez-Garcia M."/>
            <person name="Andreopoulos B."/>
            <person name="Barry K.W."/>
            <person name="Bonito G."/>
            <person name="Buee M."/>
            <person name="Carver A."/>
            <person name="Chen C."/>
            <person name="Cichocki N."/>
            <person name="Clum A."/>
            <person name="Culley D."/>
            <person name="Crous P.W."/>
            <person name="Fauchery L."/>
            <person name="Girlanda M."/>
            <person name="Hayes R."/>
            <person name="Keri Z."/>
            <person name="LaButti K."/>
            <person name="Lipzen A."/>
            <person name="Lombard V."/>
            <person name="Magnuson J."/>
            <person name="Maillard F."/>
            <person name="Morin E."/>
            <person name="Murat C."/>
            <person name="Nolan M."/>
            <person name="Ohm R."/>
            <person name="Pangilinan J."/>
            <person name="Pereira M."/>
            <person name="Perotto S."/>
            <person name="Peter M."/>
            <person name="Riley R."/>
            <person name="Sitrit Y."/>
            <person name="Stielow B."/>
            <person name="Szollosi G."/>
            <person name="Zifcakova L."/>
            <person name="Stursova M."/>
            <person name="Spatafora J.W."/>
            <person name="Tedersoo L."/>
            <person name="Vaario L.-M."/>
            <person name="Yamada A."/>
            <person name="Yan M."/>
            <person name="Wang P."/>
            <person name="Xu J."/>
            <person name="Bruns T."/>
            <person name="Baldrian P."/>
            <person name="Vilgalys R."/>
            <person name="Henrissat B."/>
            <person name="Grigoriev I.V."/>
            <person name="Hibbett D."/>
            <person name="Nagy L.G."/>
            <person name="Martin F.M."/>
        </authorList>
    </citation>
    <scope>NUCLEOTIDE SEQUENCE</scope>
    <source>
        <strain evidence="6">BED1</strain>
    </source>
</reference>